<evidence type="ECO:0000313" key="2">
    <source>
        <dbReference type="Proteomes" id="UP000019202"/>
    </source>
</evidence>
<sequence length="61" mass="6981">MYKTTGIKILHPRVFYGGGIRMTRLKRLGKGGINGQIRCELSHKKRCHIEVNAMILIIFVN</sequence>
<comment type="caution">
    <text evidence="1">The sequence shown here is derived from an EMBL/GenBank/DDBJ whole genome shotgun (WGS) entry which is preliminary data.</text>
</comment>
<protein>
    <submittedName>
        <fullName evidence="1">Uncharacterized protein</fullName>
    </submittedName>
</protein>
<organism evidence="1 2">
    <name type="scientific">Xenorhabdus szentirmaii DSM 16338</name>
    <dbReference type="NCBI Taxonomy" id="1427518"/>
    <lineage>
        <taxon>Bacteria</taxon>
        <taxon>Pseudomonadati</taxon>
        <taxon>Pseudomonadota</taxon>
        <taxon>Gammaproteobacteria</taxon>
        <taxon>Enterobacterales</taxon>
        <taxon>Morganellaceae</taxon>
        <taxon>Xenorhabdus</taxon>
    </lineage>
</organism>
<dbReference type="AlphaFoldDB" id="W1IZG8"/>
<dbReference type="EMBL" id="CBXF010000085">
    <property type="protein sequence ID" value="CDL83001.1"/>
    <property type="molecule type" value="Genomic_DNA"/>
</dbReference>
<dbReference type="STRING" id="1427518.XSR1_270041"/>
<accession>W1IZG8</accession>
<evidence type="ECO:0000313" key="1">
    <source>
        <dbReference type="EMBL" id="CDL83001.1"/>
    </source>
</evidence>
<proteinExistence type="predicted"/>
<keyword evidence="2" id="KW-1185">Reference proteome</keyword>
<name>W1IZG8_9GAMM</name>
<dbReference type="Proteomes" id="UP000019202">
    <property type="component" value="Unassembled WGS sequence"/>
</dbReference>
<reference evidence="1" key="1">
    <citation type="submission" date="2013-11" db="EMBL/GenBank/DDBJ databases">
        <title>Draft genome sequence and annotation of the entomopathogenic bacteria, Xenorhabdus cabanillasi strain JM26 and Xenorhabdus szentirmai strain DSM 16338.</title>
        <authorList>
            <person name="Gualtieri M."/>
            <person name="Ogier J.C."/>
            <person name="Pages S."/>
            <person name="Givaudan A."/>
            <person name="Gaudriault S."/>
        </authorList>
    </citation>
    <scope>NUCLEOTIDE SEQUENCE [LARGE SCALE GENOMIC DNA]</scope>
    <source>
        <strain evidence="1">DSM 16338</strain>
    </source>
</reference>
<gene>
    <name evidence="1" type="ORF">XSR1_270041</name>
</gene>